<accession>A0A4U7B6R6</accession>
<dbReference type="FunFam" id="1.20.930.60:FF:000002">
    <property type="entry name" value="Protein-glutamate O-methyltransferase C1393.13"/>
    <property type="match status" value="1"/>
</dbReference>
<dbReference type="PANTHER" id="PTHR12260:SF6">
    <property type="entry name" value="DAMAGE-CONTROL PHOSPHATASE ARMT1"/>
    <property type="match status" value="1"/>
</dbReference>
<evidence type="ECO:0000313" key="10">
    <source>
        <dbReference type="Proteomes" id="UP000308133"/>
    </source>
</evidence>
<dbReference type="GO" id="GO:0103026">
    <property type="term" value="F:fructose-1-phosphatase activity"/>
    <property type="evidence" value="ECO:0007669"/>
    <property type="project" value="RHEA"/>
</dbReference>
<evidence type="ECO:0000256" key="2">
    <source>
        <dbReference type="ARBA" id="ARBA00009519"/>
    </source>
</evidence>
<comment type="caution">
    <text evidence="9">The sequence shown here is derived from an EMBL/GenBank/DDBJ whole genome shotgun (WGS) entry which is preliminary data.</text>
</comment>
<dbReference type="GO" id="GO:0032259">
    <property type="term" value="P:methylation"/>
    <property type="evidence" value="ECO:0007669"/>
    <property type="project" value="UniProtKB-KW"/>
</dbReference>
<dbReference type="PANTHER" id="PTHR12260">
    <property type="entry name" value="DAMAGE-CONTROL PHOSPHATASE ARMT1"/>
    <property type="match status" value="1"/>
</dbReference>
<evidence type="ECO:0000256" key="5">
    <source>
        <dbReference type="ARBA" id="ARBA00023211"/>
    </source>
</evidence>
<dbReference type="Pfam" id="PF01937">
    <property type="entry name" value="ARMT1-like_dom"/>
    <property type="match status" value="1"/>
</dbReference>
<evidence type="ECO:0000256" key="1">
    <source>
        <dbReference type="ARBA" id="ARBA00001326"/>
    </source>
</evidence>
<dbReference type="GO" id="GO:0006974">
    <property type="term" value="P:DNA damage response"/>
    <property type="evidence" value="ECO:0007669"/>
    <property type="project" value="TreeGrafter"/>
</dbReference>
<keyword evidence="3 7" id="KW-0479">Metal-binding</keyword>
<dbReference type="SUPFAM" id="SSF111321">
    <property type="entry name" value="AF1104-like"/>
    <property type="match status" value="1"/>
</dbReference>
<organism evidence="9 10">
    <name type="scientific">Elsinoe australis</name>
    <dbReference type="NCBI Taxonomy" id="40998"/>
    <lineage>
        <taxon>Eukaryota</taxon>
        <taxon>Fungi</taxon>
        <taxon>Dikarya</taxon>
        <taxon>Ascomycota</taxon>
        <taxon>Pezizomycotina</taxon>
        <taxon>Dothideomycetes</taxon>
        <taxon>Dothideomycetidae</taxon>
        <taxon>Myriangiales</taxon>
        <taxon>Elsinoaceae</taxon>
        <taxon>Elsinoe</taxon>
    </lineage>
</organism>
<evidence type="ECO:0000256" key="6">
    <source>
        <dbReference type="ARBA" id="ARBA00048809"/>
    </source>
</evidence>
<feature type="domain" description="Damage-control phosphatase ARMT1-like metal-binding" evidence="8">
    <location>
        <begin position="23"/>
        <end position="449"/>
    </location>
</feature>
<dbReference type="GO" id="GO:0005634">
    <property type="term" value="C:nucleus"/>
    <property type="evidence" value="ECO:0007669"/>
    <property type="project" value="TreeGrafter"/>
</dbReference>
<dbReference type="Proteomes" id="UP000308133">
    <property type="component" value="Unassembled WGS sequence"/>
</dbReference>
<evidence type="ECO:0000256" key="7">
    <source>
        <dbReference type="RuleBase" id="RU367030"/>
    </source>
</evidence>
<dbReference type="GO" id="GO:0008168">
    <property type="term" value="F:methyltransferase activity"/>
    <property type="evidence" value="ECO:0007669"/>
    <property type="project" value="UniProtKB-KW"/>
</dbReference>
<keyword evidence="9" id="KW-0489">Methyltransferase</keyword>
<comment type="function">
    <text evidence="7">Metal-dependent phosphatase that shows phosphatase activity against several substrates, including fructose-1-phosphate and fructose-6-phosphate. Its preference for fructose-1-phosphate, a strong glycating agent that causes DNA damage rather than a canonical yeast metabolite, suggests a damage-control function in hexose phosphate metabolism.</text>
</comment>
<dbReference type="EC" id="3.1.3.-" evidence="7"/>
<comment type="similarity">
    <text evidence="2 7">Belongs to the damage-control phosphatase family. Sugar phosphate phosphatase III subfamily.</text>
</comment>
<dbReference type="InterPro" id="IPR002791">
    <property type="entry name" value="ARMT1-like_metal-bd"/>
</dbReference>
<protein>
    <recommendedName>
        <fullName evidence="7">Sugar phosphate phosphatase</fullName>
        <ecNumber evidence="7">3.1.3.-</ecNumber>
    </recommendedName>
</protein>
<gene>
    <name evidence="9" type="ORF">C1H76_2125</name>
</gene>
<comment type="cofactor">
    <cofactor evidence="7">
        <name>Mn(2+)</name>
        <dbReference type="ChEBI" id="CHEBI:29035"/>
    </cofactor>
    <cofactor evidence="7">
        <name>Ni(2+)</name>
        <dbReference type="ChEBI" id="CHEBI:49786"/>
    </cofactor>
</comment>
<evidence type="ECO:0000256" key="4">
    <source>
        <dbReference type="ARBA" id="ARBA00022801"/>
    </source>
</evidence>
<keyword evidence="5 7" id="KW-0464">Manganese</keyword>
<dbReference type="Gene3D" id="1.20.930.60">
    <property type="match status" value="1"/>
</dbReference>
<dbReference type="AlphaFoldDB" id="A0A4U7B6R6"/>
<proteinExistence type="inferred from homology"/>
<dbReference type="Gene3D" id="3.40.50.10880">
    <property type="entry name" value="Uncharacterised protein PF01937, DUF89, domain 3"/>
    <property type="match status" value="1"/>
</dbReference>
<dbReference type="InterPro" id="IPR039763">
    <property type="entry name" value="ARMT1"/>
</dbReference>
<keyword evidence="9" id="KW-0808">Transferase</keyword>
<comment type="domain">
    <text evidence="7">Subfamily III proteins have a conserved RTxK motif about 40-50 residues from the C-terminus; the threonine may be replaced by serine or cysteine.</text>
</comment>
<evidence type="ECO:0000259" key="8">
    <source>
        <dbReference type="Pfam" id="PF01937"/>
    </source>
</evidence>
<name>A0A4U7B6R6_9PEZI</name>
<dbReference type="GO" id="GO:0097023">
    <property type="term" value="F:fructose 6-phosphate aldolase activity"/>
    <property type="evidence" value="ECO:0007669"/>
    <property type="project" value="RHEA"/>
</dbReference>
<comment type="catalytic activity">
    <reaction evidence="6 7">
        <text>beta-D-fructose 6-phosphate = dihydroxyacetone + D-glyceraldehyde 3-phosphate</text>
        <dbReference type="Rhea" id="RHEA:28002"/>
        <dbReference type="ChEBI" id="CHEBI:16016"/>
        <dbReference type="ChEBI" id="CHEBI:57634"/>
        <dbReference type="ChEBI" id="CHEBI:59776"/>
    </reaction>
</comment>
<dbReference type="InterPro" id="IPR036075">
    <property type="entry name" value="ARMT-1-like_metal-bd_sf"/>
</dbReference>
<reference evidence="9 10" key="1">
    <citation type="submission" date="2018-02" db="EMBL/GenBank/DDBJ databases">
        <title>Draft genome sequences of Elsinoe sp., causing black scab on jojoba.</title>
        <authorList>
            <person name="Stodart B."/>
            <person name="Jeffress S."/>
            <person name="Ash G."/>
            <person name="Arun Chinnappa K."/>
        </authorList>
    </citation>
    <scope>NUCLEOTIDE SEQUENCE [LARGE SCALE GENOMIC DNA]</scope>
    <source>
        <strain evidence="9 10">Hillstone_2</strain>
    </source>
</reference>
<evidence type="ECO:0000313" key="9">
    <source>
        <dbReference type="EMBL" id="TKX25475.1"/>
    </source>
</evidence>
<comment type="catalytic activity">
    <reaction evidence="1 7">
        <text>beta-D-fructose 1-phosphate + H2O = D-fructose + phosphate</text>
        <dbReference type="Rhea" id="RHEA:35603"/>
        <dbReference type="ChEBI" id="CHEBI:15377"/>
        <dbReference type="ChEBI" id="CHEBI:37721"/>
        <dbReference type="ChEBI" id="CHEBI:43474"/>
        <dbReference type="ChEBI" id="CHEBI:138881"/>
    </reaction>
</comment>
<sequence>MEHDTQEPQWNNSDQNSFAHQSARDRWPIILTGAIDDVHKAVGKATDKDVEAEGKSIISQLATLKYELQHNRQLTPLPDDGHPDIARYNTELQARSPLHWHTAPWLFSECYLYRRMCSIFHLSTHWKSYDHFATIKNSTFRSSRAAVLELATKYNTIISQLRSPPPSLANASPEDKKKADLLLFTEMCEICLWGNATDLSLLASASYVDIASLQGAEARKKAEKNILVNDVGRAFEALQAAKDANPSGERRVDIVLDNSGFELFVDVVLAGYLLHANLATVVVFHPKTMPWFVSDVVPKDFAKLFEVLLNAKQFYETPSEEDVAKGTQVKALSGEEERAVKELSEDWTRLYAEGKFVLRPNGFWSEGGSFWRLPAEQRALCEDLKEAELVVFKGDLNYRKLTADAMWHPTTRFEKAVGPLGPGSGLRILSLRTCKGDVVVGLPEGKDEELKAMEGGGGDSGARKWAWTGKWAVIEYSEGKL</sequence>
<keyword evidence="4 7" id="KW-0378">Hydrolase</keyword>
<dbReference type="GO" id="GO:0046872">
    <property type="term" value="F:metal ion binding"/>
    <property type="evidence" value="ECO:0007669"/>
    <property type="project" value="UniProtKB-UniRule"/>
</dbReference>
<evidence type="ECO:0000256" key="3">
    <source>
        <dbReference type="ARBA" id="ARBA00022723"/>
    </source>
</evidence>
<dbReference type="EMBL" id="PTQR01000028">
    <property type="protein sequence ID" value="TKX25475.1"/>
    <property type="molecule type" value="Genomic_DNA"/>
</dbReference>